<dbReference type="PANTHER" id="PTHR28180:SF2">
    <property type="entry name" value="PEROXISOMAL PROTEIN 2"/>
    <property type="match status" value="1"/>
</dbReference>
<dbReference type="SUPFAM" id="SSF69118">
    <property type="entry name" value="AhpD-like"/>
    <property type="match status" value="1"/>
</dbReference>
<dbReference type="OrthoDB" id="5537330at2759"/>
<dbReference type="Proteomes" id="UP000235786">
    <property type="component" value="Unassembled WGS sequence"/>
</dbReference>
<proteinExistence type="predicted"/>
<dbReference type="AlphaFoldDB" id="A0A2J6RX65"/>
<accession>A0A2J6RX65</accession>
<dbReference type="EMBL" id="KZ613942">
    <property type="protein sequence ID" value="PMD43108.1"/>
    <property type="molecule type" value="Genomic_DNA"/>
</dbReference>
<reference evidence="1 2" key="1">
    <citation type="submission" date="2016-04" db="EMBL/GenBank/DDBJ databases">
        <title>A degradative enzymes factory behind the ericoid mycorrhizal symbiosis.</title>
        <authorList>
            <consortium name="DOE Joint Genome Institute"/>
            <person name="Martino E."/>
            <person name="Morin E."/>
            <person name="Grelet G."/>
            <person name="Kuo A."/>
            <person name="Kohler A."/>
            <person name="Daghino S."/>
            <person name="Barry K."/>
            <person name="Choi C."/>
            <person name="Cichocki N."/>
            <person name="Clum A."/>
            <person name="Copeland A."/>
            <person name="Hainaut M."/>
            <person name="Haridas S."/>
            <person name="Labutti K."/>
            <person name="Lindquist E."/>
            <person name="Lipzen A."/>
            <person name="Khouja H.-R."/>
            <person name="Murat C."/>
            <person name="Ohm R."/>
            <person name="Olson A."/>
            <person name="Spatafora J."/>
            <person name="Veneault-Fourrey C."/>
            <person name="Henrissat B."/>
            <person name="Grigoriev I."/>
            <person name="Martin F."/>
            <person name="Perotto S."/>
        </authorList>
    </citation>
    <scope>NUCLEOTIDE SEQUENCE [LARGE SCALE GENOMIC DNA]</scope>
    <source>
        <strain evidence="1 2">F</strain>
    </source>
</reference>
<dbReference type="InterPro" id="IPR029032">
    <property type="entry name" value="AhpD-like"/>
</dbReference>
<dbReference type="InterPro" id="IPR052999">
    <property type="entry name" value="PTS1_Protein"/>
</dbReference>
<dbReference type="PANTHER" id="PTHR28180">
    <property type="entry name" value="CONSERVED MITOCHONDRIAL PROTEIN-RELATED"/>
    <property type="match status" value="1"/>
</dbReference>
<evidence type="ECO:0000313" key="2">
    <source>
        <dbReference type="Proteomes" id="UP000235786"/>
    </source>
</evidence>
<keyword evidence="2" id="KW-1185">Reference proteome</keyword>
<dbReference type="STRING" id="1149755.A0A2J6RX65"/>
<dbReference type="Gene3D" id="1.20.1290.10">
    <property type="entry name" value="AhpD-like"/>
    <property type="match status" value="1"/>
</dbReference>
<name>A0A2J6RX65_HYAVF</name>
<sequence length="234" mass="26551">MPILHQSFFQEVEDLKSPEEKFRWYMVLIVTLSSMNFPDEVPNVFQHFLSHYLPLLQPDERLLGARKIREALTKSVGIVGAAKTGTTIRLLSSATPEELKDKVGFRYKDDPAVATARGKTLHKKIYGSNPTFNPQATVDACPDYAFVIRDLFYGRIFSFDEILNDAETGHVIISALIGIDCHPQMRHHMIGMLINGVTREEIETTRTLCYRAANVLGVNFRHEPMEIPALPKKH</sequence>
<organism evidence="1 2">
    <name type="scientific">Hyaloscypha variabilis (strain UAMH 11265 / GT02V1 / F)</name>
    <name type="common">Meliniomyces variabilis</name>
    <dbReference type="NCBI Taxonomy" id="1149755"/>
    <lineage>
        <taxon>Eukaryota</taxon>
        <taxon>Fungi</taxon>
        <taxon>Dikarya</taxon>
        <taxon>Ascomycota</taxon>
        <taxon>Pezizomycotina</taxon>
        <taxon>Leotiomycetes</taxon>
        <taxon>Helotiales</taxon>
        <taxon>Hyaloscyphaceae</taxon>
        <taxon>Hyaloscypha</taxon>
        <taxon>Hyaloscypha variabilis</taxon>
    </lineage>
</organism>
<protein>
    <recommendedName>
        <fullName evidence="3">Carboxymuconolactone decarboxylase-like domain-containing protein</fullName>
    </recommendedName>
</protein>
<evidence type="ECO:0000313" key="1">
    <source>
        <dbReference type="EMBL" id="PMD43108.1"/>
    </source>
</evidence>
<evidence type="ECO:0008006" key="3">
    <source>
        <dbReference type="Google" id="ProtNLM"/>
    </source>
</evidence>
<gene>
    <name evidence="1" type="ORF">L207DRAFT_631265</name>
</gene>